<reference evidence="3" key="1">
    <citation type="journal article" date="2014" name="Int. J. Syst. Evol. Microbiol.">
        <title>Complete genome sequence of Corynebacterium casei LMG S-19264T (=DSM 44701T), isolated from a smear-ripened cheese.</title>
        <authorList>
            <consortium name="US DOE Joint Genome Institute (JGI-PGF)"/>
            <person name="Walter F."/>
            <person name="Albersmeier A."/>
            <person name="Kalinowski J."/>
            <person name="Ruckert C."/>
        </authorList>
    </citation>
    <scope>NUCLEOTIDE SEQUENCE</scope>
    <source>
        <strain evidence="3">NBRC 108769</strain>
    </source>
</reference>
<dbReference type="Proteomes" id="UP001156666">
    <property type="component" value="Unassembled WGS sequence"/>
</dbReference>
<evidence type="ECO:0000259" key="2">
    <source>
        <dbReference type="PROSITE" id="PS51352"/>
    </source>
</evidence>
<dbReference type="InterPro" id="IPR050553">
    <property type="entry name" value="Thioredoxin_ResA/DsbE_sf"/>
</dbReference>
<dbReference type="AlphaFoldDB" id="A0AA37SUQ2"/>
<dbReference type="GO" id="GO:0016209">
    <property type="term" value="F:antioxidant activity"/>
    <property type="evidence" value="ECO:0007669"/>
    <property type="project" value="InterPro"/>
</dbReference>
<feature type="domain" description="Thioredoxin" evidence="2">
    <location>
        <begin position="17"/>
        <end position="171"/>
    </location>
</feature>
<gene>
    <name evidence="3" type="ORF">GCM10007940_37920</name>
</gene>
<dbReference type="PANTHER" id="PTHR42852">
    <property type="entry name" value="THIOL:DISULFIDE INTERCHANGE PROTEIN DSBE"/>
    <property type="match status" value="1"/>
</dbReference>
<dbReference type="PROSITE" id="PS51352">
    <property type="entry name" value="THIOREDOXIN_2"/>
    <property type="match status" value="1"/>
</dbReference>
<dbReference type="RefSeq" id="WP_235292150.1">
    <property type="nucleotide sequence ID" value="NZ_BSOH01000027.1"/>
</dbReference>
<dbReference type="GO" id="GO:0016491">
    <property type="term" value="F:oxidoreductase activity"/>
    <property type="evidence" value="ECO:0007669"/>
    <property type="project" value="InterPro"/>
</dbReference>
<dbReference type="InterPro" id="IPR013766">
    <property type="entry name" value="Thioredoxin_domain"/>
</dbReference>
<dbReference type="EMBL" id="BSOH01000027">
    <property type="protein sequence ID" value="GLR19176.1"/>
    <property type="molecule type" value="Genomic_DNA"/>
</dbReference>
<dbReference type="CDD" id="cd02966">
    <property type="entry name" value="TlpA_like_family"/>
    <property type="match status" value="1"/>
</dbReference>
<dbReference type="PROSITE" id="PS00194">
    <property type="entry name" value="THIOREDOXIN_1"/>
    <property type="match status" value="1"/>
</dbReference>
<name>A0AA37SUQ2_9BACT</name>
<dbReference type="Gene3D" id="3.40.30.10">
    <property type="entry name" value="Glutaredoxin"/>
    <property type="match status" value="1"/>
</dbReference>
<evidence type="ECO:0000313" key="3">
    <source>
        <dbReference type="EMBL" id="GLR19176.1"/>
    </source>
</evidence>
<evidence type="ECO:0000256" key="1">
    <source>
        <dbReference type="ARBA" id="ARBA00023284"/>
    </source>
</evidence>
<protein>
    <recommendedName>
        <fullName evidence="2">Thioredoxin domain-containing protein</fullName>
    </recommendedName>
</protein>
<sequence>MIYLLFFLGQFFNSSSIISVTTYEYASASDTLRYQIFEHYDDLEKEILVPKDGEILVVNFWATWCGPCVKELPYFEEFNAANKDRNIKTILVSLDFTNQLKKRYVPFIEKHQLKSELYILDDMDANTWIDKVDPSWSGTIPATLIIRGSERVFTETEMESVEDIENLIKQL</sequence>
<dbReference type="Pfam" id="PF00578">
    <property type="entry name" value="AhpC-TSA"/>
    <property type="match status" value="1"/>
</dbReference>
<dbReference type="InterPro" id="IPR036249">
    <property type="entry name" value="Thioredoxin-like_sf"/>
</dbReference>
<keyword evidence="4" id="KW-1185">Reference proteome</keyword>
<reference evidence="3" key="2">
    <citation type="submission" date="2023-01" db="EMBL/GenBank/DDBJ databases">
        <title>Draft genome sequence of Portibacter lacus strain NBRC 108769.</title>
        <authorList>
            <person name="Sun Q."/>
            <person name="Mori K."/>
        </authorList>
    </citation>
    <scope>NUCLEOTIDE SEQUENCE</scope>
    <source>
        <strain evidence="3">NBRC 108769</strain>
    </source>
</reference>
<dbReference type="SUPFAM" id="SSF52833">
    <property type="entry name" value="Thioredoxin-like"/>
    <property type="match status" value="1"/>
</dbReference>
<dbReference type="PANTHER" id="PTHR42852:SF17">
    <property type="entry name" value="THIOREDOXIN-LIKE PROTEIN HI_1115"/>
    <property type="match status" value="1"/>
</dbReference>
<dbReference type="InterPro" id="IPR017937">
    <property type="entry name" value="Thioredoxin_CS"/>
</dbReference>
<evidence type="ECO:0000313" key="4">
    <source>
        <dbReference type="Proteomes" id="UP001156666"/>
    </source>
</evidence>
<organism evidence="3 4">
    <name type="scientific">Portibacter lacus</name>
    <dbReference type="NCBI Taxonomy" id="1099794"/>
    <lineage>
        <taxon>Bacteria</taxon>
        <taxon>Pseudomonadati</taxon>
        <taxon>Bacteroidota</taxon>
        <taxon>Saprospiria</taxon>
        <taxon>Saprospirales</taxon>
        <taxon>Haliscomenobacteraceae</taxon>
        <taxon>Portibacter</taxon>
    </lineage>
</organism>
<keyword evidence="1" id="KW-0676">Redox-active center</keyword>
<dbReference type="InterPro" id="IPR000866">
    <property type="entry name" value="AhpC/TSA"/>
</dbReference>
<proteinExistence type="predicted"/>
<accession>A0AA37SUQ2</accession>
<comment type="caution">
    <text evidence="3">The sequence shown here is derived from an EMBL/GenBank/DDBJ whole genome shotgun (WGS) entry which is preliminary data.</text>
</comment>